<gene>
    <name evidence="10" type="ORF">GCM10010987_33630</name>
    <name evidence="11" type="ORF">XH86_21225</name>
</gene>
<reference evidence="11 12" key="2">
    <citation type="submission" date="2018-06" db="EMBL/GenBank/DDBJ databases">
        <title>Comparative genomics of rhizobia nodulating Arachis hypogaea in China.</title>
        <authorList>
            <person name="Li Y."/>
        </authorList>
    </citation>
    <scope>NUCLEOTIDE SEQUENCE [LARGE SCALE GENOMIC DNA]</scope>
    <source>
        <strain evidence="11 12">CCBAU 51658</strain>
    </source>
</reference>
<dbReference type="PROSITE" id="PS00086">
    <property type="entry name" value="CYTOCHROME_P450"/>
    <property type="match status" value="1"/>
</dbReference>
<dbReference type="OrthoDB" id="9764248at2"/>
<evidence type="ECO:0000256" key="7">
    <source>
        <dbReference type="PIRSR" id="PIRSR602401-1"/>
    </source>
</evidence>
<evidence type="ECO:0000256" key="1">
    <source>
        <dbReference type="ARBA" id="ARBA00010617"/>
    </source>
</evidence>
<dbReference type="Proteomes" id="UP000625079">
    <property type="component" value="Unassembled WGS sequence"/>
</dbReference>
<keyword evidence="4 8" id="KW-0560">Oxidoreductase</keyword>
<evidence type="ECO:0000313" key="12">
    <source>
        <dbReference type="Proteomes" id="UP000593880"/>
    </source>
</evidence>
<dbReference type="PRINTS" id="PR00463">
    <property type="entry name" value="EP450I"/>
</dbReference>
<dbReference type="InterPro" id="IPR001128">
    <property type="entry name" value="Cyt_P450"/>
</dbReference>
<dbReference type="Pfam" id="PF00067">
    <property type="entry name" value="p450"/>
    <property type="match status" value="1"/>
</dbReference>
<dbReference type="GO" id="GO:0020037">
    <property type="term" value="F:heme binding"/>
    <property type="evidence" value="ECO:0007669"/>
    <property type="project" value="InterPro"/>
</dbReference>
<keyword evidence="12" id="KW-1185">Reference proteome</keyword>
<evidence type="ECO:0000256" key="3">
    <source>
        <dbReference type="ARBA" id="ARBA00022723"/>
    </source>
</evidence>
<evidence type="ECO:0000313" key="13">
    <source>
        <dbReference type="Proteomes" id="UP000625079"/>
    </source>
</evidence>
<reference evidence="10" key="1">
    <citation type="journal article" date="2014" name="Int. J. Syst. Evol. Microbiol.">
        <title>Complete genome sequence of Corynebacterium casei LMG S-19264T (=DSM 44701T), isolated from a smear-ripened cheese.</title>
        <authorList>
            <consortium name="US DOE Joint Genome Institute (JGI-PGF)"/>
            <person name="Walter F."/>
            <person name="Albersmeier A."/>
            <person name="Kalinowski J."/>
            <person name="Ruckert C."/>
        </authorList>
    </citation>
    <scope>NUCLEOTIDE SEQUENCE</scope>
    <source>
        <strain evidence="10">CGMCC 1.15034</strain>
    </source>
</reference>
<dbReference type="InterPro" id="IPR036396">
    <property type="entry name" value="Cyt_P450_sf"/>
</dbReference>
<sequence>MPDFEPEISQNYCPPAPLPPESRLHWIRLLATLKRNPLECWRAEFFREPIARVRLPFADALLVHDPAAIRRVLIDNAGNYRKDPIQRRILANGLADGLLSVEDARWEAQRRMLAPLFARRTVTTFTGAMLTAVDRLTERWCNLGQGAAVDVAAEMALLTLNVLALTIFSDGIAGDYDEFRDAMNAYFAVIGRIGVLDLLGVPQSVPRPGGGRLRRTMTYFEGIIDRIIEARRDRLAATPAGEPPADLLTLLLRALDPSTGQSMSLTEVRSNILTFLSAGHETTANALSWSIFLLSQSSPWRARVREEAARELAGPVEGVADRLVVTRAVVEEALRLYPPIAALSRMAKGPDRLGGVAVEPRTLIVIAPYVLHRHLLLWDQPGTFDPSRFLPEQRSRVGRFAYLPFGIGPRICIGASFALQEATIALAALTRRFETELLPDAKVWPSQKITLRPEHGLPMRVTPRDCGERPVLRDEKKRA</sequence>
<dbReference type="GO" id="GO:0004497">
    <property type="term" value="F:monooxygenase activity"/>
    <property type="evidence" value="ECO:0007669"/>
    <property type="project" value="UniProtKB-KW"/>
</dbReference>
<dbReference type="EMBL" id="BMHC01000006">
    <property type="protein sequence ID" value="GGI25287.1"/>
    <property type="molecule type" value="Genomic_DNA"/>
</dbReference>
<comment type="cofactor">
    <cofactor evidence="7">
        <name>heme</name>
        <dbReference type="ChEBI" id="CHEBI:30413"/>
    </cofactor>
</comment>
<dbReference type="InterPro" id="IPR017972">
    <property type="entry name" value="Cyt_P450_CS"/>
</dbReference>
<dbReference type="PANTHER" id="PTHR24291:SF50">
    <property type="entry name" value="BIFUNCTIONAL ALBAFLAVENONE MONOOXYGENASE_TERPENE SYNTHASE"/>
    <property type="match status" value="1"/>
</dbReference>
<feature type="binding site" description="axial binding residue" evidence="7">
    <location>
        <position position="412"/>
    </location>
    <ligand>
        <name>heme</name>
        <dbReference type="ChEBI" id="CHEBI:30413"/>
    </ligand>
    <ligandPart>
        <name>Fe</name>
        <dbReference type="ChEBI" id="CHEBI:18248"/>
    </ligandPart>
</feature>
<keyword evidence="6 8" id="KW-0503">Monooxygenase</keyword>
<dbReference type="InterPro" id="IPR002401">
    <property type="entry name" value="Cyt_P450_E_grp-I"/>
</dbReference>
<evidence type="ECO:0000256" key="8">
    <source>
        <dbReference type="RuleBase" id="RU000461"/>
    </source>
</evidence>
<name>A0A410V884_9BRAD</name>
<protein>
    <submittedName>
        <fullName evidence="10">Cytochrome P450</fullName>
    </submittedName>
</protein>
<dbReference type="PANTHER" id="PTHR24291">
    <property type="entry name" value="CYTOCHROME P450 FAMILY 4"/>
    <property type="match status" value="1"/>
</dbReference>
<dbReference type="Gene3D" id="1.10.630.10">
    <property type="entry name" value="Cytochrome P450"/>
    <property type="match status" value="1"/>
</dbReference>
<evidence type="ECO:0000313" key="10">
    <source>
        <dbReference type="EMBL" id="GGI25287.1"/>
    </source>
</evidence>
<keyword evidence="2 7" id="KW-0349">Heme</keyword>
<dbReference type="SUPFAM" id="SSF48264">
    <property type="entry name" value="Cytochrome P450"/>
    <property type="match status" value="1"/>
</dbReference>
<dbReference type="EMBL" id="CP030057">
    <property type="protein sequence ID" value="QOZ60967.1"/>
    <property type="molecule type" value="Genomic_DNA"/>
</dbReference>
<evidence type="ECO:0000256" key="9">
    <source>
        <dbReference type="SAM" id="MobiDB-lite"/>
    </source>
</evidence>
<dbReference type="InterPro" id="IPR050196">
    <property type="entry name" value="Cytochrome_P450_Monoox"/>
</dbReference>
<comment type="similarity">
    <text evidence="1 8">Belongs to the cytochrome P450 family.</text>
</comment>
<dbReference type="AlphaFoldDB" id="A0A410V884"/>
<reference evidence="10" key="3">
    <citation type="submission" date="2022-12" db="EMBL/GenBank/DDBJ databases">
        <authorList>
            <person name="Sun Q."/>
            <person name="Zhou Y."/>
        </authorList>
    </citation>
    <scope>NUCLEOTIDE SEQUENCE</scope>
    <source>
        <strain evidence="10">CGMCC 1.15034</strain>
    </source>
</reference>
<evidence type="ECO:0000256" key="4">
    <source>
        <dbReference type="ARBA" id="ARBA00023002"/>
    </source>
</evidence>
<evidence type="ECO:0000313" key="11">
    <source>
        <dbReference type="EMBL" id="QOZ60967.1"/>
    </source>
</evidence>
<keyword evidence="3 7" id="KW-0479">Metal-binding</keyword>
<evidence type="ECO:0000256" key="2">
    <source>
        <dbReference type="ARBA" id="ARBA00022617"/>
    </source>
</evidence>
<evidence type="ECO:0000256" key="5">
    <source>
        <dbReference type="ARBA" id="ARBA00023004"/>
    </source>
</evidence>
<proteinExistence type="inferred from homology"/>
<evidence type="ECO:0000256" key="6">
    <source>
        <dbReference type="ARBA" id="ARBA00023033"/>
    </source>
</evidence>
<dbReference type="PRINTS" id="PR00385">
    <property type="entry name" value="P450"/>
</dbReference>
<dbReference type="GO" id="GO:0016705">
    <property type="term" value="F:oxidoreductase activity, acting on paired donors, with incorporation or reduction of molecular oxygen"/>
    <property type="evidence" value="ECO:0007669"/>
    <property type="project" value="InterPro"/>
</dbReference>
<dbReference type="Proteomes" id="UP000593880">
    <property type="component" value="Chromosome"/>
</dbReference>
<accession>A0A410V884</accession>
<feature type="region of interest" description="Disordered" evidence="9">
    <location>
        <begin position="460"/>
        <end position="479"/>
    </location>
</feature>
<dbReference type="RefSeq" id="WP_128966564.1">
    <property type="nucleotide sequence ID" value="NZ_BMHC01000006.1"/>
</dbReference>
<dbReference type="GO" id="GO:0005506">
    <property type="term" value="F:iron ion binding"/>
    <property type="evidence" value="ECO:0007669"/>
    <property type="project" value="InterPro"/>
</dbReference>
<keyword evidence="5 7" id="KW-0408">Iron</keyword>
<organism evidence="10 13">
    <name type="scientific">Bradyrhizobium guangdongense</name>
    <dbReference type="NCBI Taxonomy" id="1325090"/>
    <lineage>
        <taxon>Bacteria</taxon>
        <taxon>Pseudomonadati</taxon>
        <taxon>Pseudomonadota</taxon>
        <taxon>Alphaproteobacteria</taxon>
        <taxon>Hyphomicrobiales</taxon>
        <taxon>Nitrobacteraceae</taxon>
        <taxon>Bradyrhizobium</taxon>
    </lineage>
</organism>